<reference evidence="2" key="1">
    <citation type="submission" date="2014-09" db="EMBL/GenBank/DDBJ databases">
        <authorList>
            <person name="Magalhaes I.L.F."/>
            <person name="Oliveira U."/>
            <person name="Santos F.R."/>
            <person name="Vidigal T.H.D.A."/>
            <person name="Brescovit A.D."/>
            <person name="Santos A.J."/>
        </authorList>
    </citation>
    <scope>NUCLEOTIDE SEQUENCE</scope>
    <source>
        <tissue evidence="2">Shoot tissue taken approximately 20 cm above the soil surface</tissue>
    </source>
</reference>
<evidence type="ECO:0000313" key="2">
    <source>
        <dbReference type="EMBL" id="JAD23604.1"/>
    </source>
</evidence>
<feature type="compositionally biased region" description="Polar residues" evidence="1">
    <location>
        <begin position="1"/>
        <end position="15"/>
    </location>
</feature>
<reference evidence="2" key="2">
    <citation type="journal article" date="2015" name="Data Brief">
        <title>Shoot transcriptome of the giant reed, Arundo donax.</title>
        <authorList>
            <person name="Barrero R.A."/>
            <person name="Guerrero F.D."/>
            <person name="Moolhuijzen P."/>
            <person name="Goolsby J.A."/>
            <person name="Tidwell J."/>
            <person name="Bellgard S.E."/>
            <person name="Bellgard M.I."/>
        </authorList>
    </citation>
    <scope>NUCLEOTIDE SEQUENCE</scope>
    <source>
        <tissue evidence="2">Shoot tissue taken approximately 20 cm above the soil surface</tissue>
    </source>
</reference>
<accession>A0A0A8YCW5</accession>
<name>A0A0A8YCW5_ARUDO</name>
<protein>
    <submittedName>
        <fullName evidence="2">Uncharacterized protein</fullName>
    </submittedName>
</protein>
<evidence type="ECO:0000256" key="1">
    <source>
        <dbReference type="SAM" id="MobiDB-lite"/>
    </source>
</evidence>
<dbReference type="AlphaFoldDB" id="A0A0A8YCW5"/>
<feature type="region of interest" description="Disordered" evidence="1">
    <location>
        <begin position="1"/>
        <end position="41"/>
    </location>
</feature>
<proteinExistence type="predicted"/>
<feature type="compositionally biased region" description="Basic residues" evidence="1">
    <location>
        <begin position="21"/>
        <end position="35"/>
    </location>
</feature>
<organism evidence="2">
    <name type="scientific">Arundo donax</name>
    <name type="common">Giant reed</name>
    <name type="synonym">Donax arundinaceus</name>
    <dbReference type="NCBI Taxonomy" id="35708"/>
    <lineage>
        <taxon>Eukaryota</taxon>
        <taxon>Viridiplantae</taxon>
        <taxon>Streptophyta</taxon>
        <taxon>Embryophyta</taxon>
        <taxon>Tracheophyta</taxon>
        <taxon>Spermatophyta</taxon>
        <taxon>Magnoliopsida</taxon>
        <taxon>Liliopsida</taxon>
        <taxon>Poales</taxon>
        <taxon>Poaceae</taxon>
        <taxon>PACMAD clade</taxon>
        <taxon>Arundinoideae</taxon>
        <taxon>Arundineae</taxon>
        <taxon>Arundo</taxon>
    </lineage>
</organism>
<sequence length="41" mass="4870">MSKMNNSQAAPTFSLTERGKGRWSKSRRRRRRVAVRVHWSP</sequence>
<dbReference type="EMBL" id="GBRH01274291">
    <property type="protein sequence ID" value="JAD23604.1"/>
    <property type="molecule type" value="Transcribed_RNA"/>
</dbReference>